<evidence type="ECO:0000256" key="5">
    <source>
        <dbReference type="SAM" id="Phobius"/>
    </source>
</evidence>
<evidence type="ECO:0000256" key="3">
    <source>
        <dbReference type="ARBA" id="ARBA00022989"/>
    </source>
</evidence>
<evidence type="ECO:0000256" key="2">
    <source>
        <dbReference type="ARBA" id="ARBA00022692"/>
    </source>
</evidence>
<keyword evidence="4 5" id="KW-0472">Membrane</keyword>
<accession>A0ABR6W997</accession>
<feature type="transmembrane region" description="Helical" evidence="5">
    <location>
        <begin position="57"/>
        <end position="77"/>
    </location>
</feature>
<evidence type="ECO:0000259" key="6">
    <source>
        <dbReference type="Pfam" id="PF02656"/>
    </source>
</evidence>
<evidence type="ECO:0000256" key="1">
    <source>
        <dbReference type="ARBA" id="ARBA00004127"/>
    </source>
</evidence>
<feature type="domain" description="DUF202" evidence="6">
    <location>
        <begin position="22"/>
        <end position="85"/>
    </location>
</feature>
<dbReference type="Proteomes" id="UP000700732">
    <property type="component" value="Unassembled WGS sequence"/>
</dbReference>
<protein>
    <submittedName>
        <fullName evidence="7">Membrane protein</fullName>
    </submittedName>
</protein>
<sequence length="99" mass="11244">MNELNAPNKLPWTLTEQLAADRTRLANERTLLAYGRAALGLIVSGTGFGQYLDSTLLRILFLTFIPMGLILLGVGIVRFRQRNRQLRQYRSPLNQEQSL</sequence>
<dbReference type="InterPro" id="IPR003807">
    <property type="entry name" value="DUF202"/>
</dbReference>
<evidence type="ECO:0000256" key="4">
    <source>
        <dbReference type="ARBA" id="ARBA00023136"/>
    </source>
</evidence>
<feature type="transmembrane region" description="Helical" evidence="5">
    <location>
        <begin position="31"/>
        <end position="51"/>
    </location>
</feature>
<evidence type="ECO:0000313" key="7">
    <source>
        <dbReference type="EMBL" id="MBC3793147.1"/>
    </source>
</evidence>
<dbReference type="Pfam" id="PF02656">
    <property type="entry name" value="DUF202"/>
    <property type="match status" value="1"/>
</dbReference>
<gene>
    <name evidence="7" type="ORF">FH603_3664</name>
</gene>
<comment type="subcellular location">
    <subcellularLocation>
        <location evidence="1">Endomembrane system</location>
        <topology evidence="1">Multi-pass membrane protein</topology>
    </subcellularLocation>
</comment>
<organism evidence="7 8">
    <name type="scientific">Spirosoma utsteinense</name>
    <dbReference type="NCBI Taxonomy" id="2585773"/>
    <lineage>
        <taxon>Bacteria</taxon>
        <taxon>Pseudomonadati</taxon>
        <taxon>Bacteroidota</taxon>
        <taxon>Cytophagia</taxon>
        <taxon>Cytophagales</taxon>
        <taxon>Cytophagaceae</taxon>
        <taxon>Spirosoma</taxon>
    </lineage>
</organism>
<dbReference type="EMBL" id="VFIA01000023">
    <property type="protein sequence ID" value="MBC3793147.1"/>
    <property type="molecule type" value="Genomic_DNA"/>
</dbReference>
<reference evidence="7 8" key="1">
    <citation type="submission" date="2019-06" db="EMBL/GenBank/DDBJ databases">
        <title>Spirosoma utsteinense sp. nov. isolated from Antarctic ice-free soils.</title>
        <authorList>
            <person name="Tahon G."/>
        </authorList>
    </citation>
    <scope>NUCLEOTIDE SEQUENCE [LARGE SCALE GENOMIC DNA]</scope>
    <source>
        <strain evidence="7 8">LMG 31447</strain>
    </source>
</reference>
<evidence type="ECO:0000313" key="8">
    <source>
        <dbReference type="Proteomes" id="UP000700732"/>
    </source>
</evidence>
<keyword evidence="3 5" id="KW-1133">Transmembrane helix</keyword>
<comment type="caution">
    <text evidence="7">The sequence shown here is derived from an EMBL/GenBank/DDBJ whole genome shotgun (WGS) entry which is preliminary data.</text>
</comment>
<keyword evidence="8" id="KW-1185">Reference proteome</keyword>
<proteinExistence type="predicted"/>
<keyword evidence="2 5" id="KW-0812">Transmembrane</keyword>
<name>A0ABR6W997_9BACT</name>
<dbReference type="RefSeq" id="WP_186738934.1">
    <property type="nucleotide sequence ID" value="NZ_VFIA01000023.1"/>
</dbReference>